<sequence length="152" mass="16346">MKYLIQSPRSQEKNRSLRGPIRYVIHTAKKGEPRSGVLRAFSPSIKLNGLKDGALPWKFTVNRGAEEDGLSQGGLNSGFNSRFNNGFNGEVNSEYNSESSSGVGQHRPAGNPELTESRARIGTTPIKGAATKSGDGKPSRCWSGVNDGVKVQ</sequence>
<comment type="caution">
    <text evidence="2">The sequence shown here is derived from an EMBL/GenBank/DDBJ whole genome shotgun (WGS) entry which is preliminary data.</text>
</comment>
<evidence type="ECO:0000256" key="1">
    <source>
        <dbReference type="SAM" id="MobiDB-lite"/>
    </source>
</evidence>
<dbReference type="Proteomes" id="UP000826195">
    <property type="component" value="Unassembled WGS sequence"/>
</dbReference>
<name>A0AAV7J7J9_COTGL</name>
<dbReference type="EMBL" id="JAHXZJ010000001">
    <property type="protein sequence ID" value="KAH0567788.1"/>
    <property type="molecule type" value="Genomic_DNA"/>
</dbReference>
<evidence type="ECO:0000313" key="3">
    <source>
        <dbReference type="Proteomes" id="UP000826195"/>
    </source>
</evidence>
<protein>
    <submittedName>
        <fullName evidence="2">Uncharacterized protein</fullName>
    </submittedName>
</protein>
<accession>A0AAV7J7J9</accession>
<gene>
    <name evidence="2" type="ORF">KQX54_013793</name>
</gene>
<proteinExistence type="predicted"/>
<feature type="region of interest" description="Disordered" evidence="1">
    <location>
        <begin position="68"/>
        <end position="152"/>
    </location>
</feature>
<feature type="compositionally biased region" description="Low complexity" evidence="1">
    <location>
        <begin position="77"/>
        <end position="104"/>
    </location>
</feature>
<dbReference type="AlphaFoldDB" id="A0AAV7J7J9"/>
<reference evidence="2 3" key="1">
    <citation type="journal article" date="2021" name="J. Hered.">
        <title>A chromosome-level genome assembly of the parasitoid wasp, Cotesia glomerata (Hymenoptera: Braconidae).</title>
        <authorList>
            <person name="Pinto B.J."/>
            <person name="Weis J.J."/>
            <person name="Gamble T."/>
            <person name="Ode P.J."/>
            <person name="Paul R."/>
            <person name="Zaspel J.M."/>
        </authorList>
    </citation>
    <scope>NUCLEOTIDE SEQUENCE [LARGE SCALE GENOMIC DNA]</scope>
    <source>
        <strain evidence="2">CgM1</strain>
    </source>
</reference>
<keyword evidence="3" id="KW-1185">Reference proteome</keyword>
<evidence type="ECO:0000313" key="2">
    <source>
        <dbReference type="EMBL" id="KAH0567788.1"/>
    </source>
</evidence>
<organism evidence="2 3">
    <name type="scientific">Cotesia glomerata</name>
    <name type="common">Lepidopteran parasitic wasp</name>
    <name type="synonym">Apanteles glomeratus</name>
    <dbReference type="NCBI Taxonomy" id="32391"/>
    <lineage>
        <taxon>Eukaryota</taxon>
        <taxon>Metazoa</taxon>
        <taxon>Ecdysozoa</taxon>
        <taxon>Arthropoda</taxon>
        <taxon>Hexapoda</taxon>
        <taxon>Insecta</taxon>
        <taxon>Pterygota</taxon>
        <taxon>Neoptera</taxon>
        <taxon>Endopterygota</taxon>
        <taxon>Hymenoptera</taxon>
        <taxon>Apocrita</taxon>
        <taxon>Ichneumonoidea</taxon>
        <taxon>Braconidae</taxon>
        <taxon>Microgastrinae</taxon>
        <taxon>Cotesia</taxon>
    </lineage>
</organism>